<name>A0A413H3W2_9BACE</name>
<accession>A0A413H3W2</accession>
<evidence type="ECO:0000313" key="1">
    <source>
        <dbReference type="EMBL" id="RGX78182.1"/>
    </source>
</evidence>
<organism evidence="1 2">
    <name type="scientific">Bacteroides stercorirosoris</name>
    <dbReference type="NCBI Taxonomy" id="871324"/>
    <lineage>
        <taxon>Bacteria</taxon>
        <taxon>Pseudomonadati</taxon>
        <taxon>Bacteroidota</taxon>
        <taxon>Bacteroidia</taxon>
        <taxon>Bacteroidales</taxon>
        <taxon>Bacteroidaceae</taxon>
        <taxon>Bacteroides</taxon>
    </lineage>
</organism>
<proteinExistence type="predicted"/>
<dbReference type="EMBL" id="QSCF01000018">
    <property type="protein sequence ID" value="RGX78182.1"/>
    <property type="molecule type" value="Genomic_DNA"/>
</dbReference>
<protein>
    <submittedName>
        <fullName evidence="1">Uncharacterized protein</fullName>
    </submittedName>
</protein>
<evidence type="ECO:0000313" key="2">
    <source>
        <dbReference type="Proteomes" id="UP000286075"/>
    </source>
</evidence>
<sequence>MGIISIILFNSCEQEVNDSLKDEQGTTMFKYKGVLYSGEINVAIKEKLATLPELAMYVDENGGIEYFDNYEDLLKNICGDDLSLTDDVSTKASRTVTTSYITLYKDLNYKGGSKTYDISSSGTRYVHISDLSSIGFSNNISSVKIEIRNPGNPDKQSMLTLWDDVNYKGPTVVFRVPARDNTWFMPDLRTMPRGVSGGNWNDAARSLKFNFFKVPTPWLLVNKNFMNCYGNS</sequence>
<dbReference type="AlphaFoldDB" id="A0A413H3W2"/>
<comment type="caution">
    <text evidence="1">The sequence shown here is derived from an EMBL/GenBank/DDBJ whole genome shotgun (WGS) entry which is preliminary data.</text>
</comment>
<reference evidence="1 2" key="1">
    <citation type="submission" date="2018-08" db="EMBL/GenBank/DDBJ databases">
        <title>A genome reference for cultivated species of the human gut microbiota.</title>
        <authorList>
            <person name="Zou Y."/>
            <person name="Xue W."/>
            <person name="Luo G."/>
        </authorList>
    </citation>
    <scope>NUCLEOTIDE SEQUENCE [LARGE SCALE GENOMIC DNA]</scope>
    <source>
        <strain evidence="1 2">OF03-9BH</strain>
    </source>
</reference>
<gene>
    <name evidence="1" type="ORF">DXA68_12345</name>
</gene>
<dbReference type="Gene3D" id="2.60.20.10">
    <property type="entry name" value="Crystallins"/>
    <property type="match status" value="1"/>
</dbReference>
<dbReference type="Proteomes" id="UP000286075">
    <property type="component" value="Unassembled WGS sequence"/>
</dbReference>